<dbReference type="EMBL" id="CM039429">
    <property type="protein sequence ID" value="KAI4349182.1"/>
    <property type="molecule type" value="Genomic_DNA"/>
</dbReference>
<dbReference type="Proteomes" id="UP000828941">
    <property type="component" value="Chromosome 4"/>
</dbReference>
<keyword evidence="2" id="KW-1185">Reference proteome</keyword>
<proteinExistence type="predicted"/>
<accession>A0ACB9PK95</accession>
<sequence>MAVLFFRRNIGLERDLPLLLLPTLLLKNLINGGGNFSVRPGLEMGLIDSFMLTLFTHPVLLSLLSALLNPYVVKRL</sequence>
<evidence type="ECO:0000313" key="1">
    <source>
        <dbReference type="EMBL" id="KAI4349182.1"/>
    </source>
</evidence>
<protein>
    <submittedName>
        <fullName evidence="1">Uncharacterized protein</fullName>
    </submittedName>
</protein>
<organism evidence="1 2">
    <name type="scientific">Bauhinia variegata</name>
    <name type="common">Purple orchid tree</name>
    <name type="synonym">Phanera variegata</name>
    <dbReference type="NCBI Taxonomy" id="167791"/>
    <lineage>
        <taxon>Eukaryota</taxon>
        <taxon>Viridiplantae</taxon>
        <taxon>Streptophyta</taxon>
        <taxon>Embryophyta</taxon>
        <taxon>Tracheophyta</taxon>
        <taxon>Spermatophyta</taxon>
        <taxon>Magnoliopsida</taxon>
        <taxon>eudicotyledons</taxon>
        <taxon>Gunneridae</taxon>
        <taxon>Pentapetalae</taxon>
        <taxon>rosids</taxon>
        <taxon>fabids</taxon>
        <taxon>Fabales</taxon>
        <taxon>Fabaceae</taxon>
        <taxon>Cercidoideae</taxon>
        <taxon>Cercideae</taxon>
        <taxon>Bauhiniinae</taxon>
        <taxon>Bauhinia</taxon>
    </lineage>
</organism>
<gene>
    <name evidence="1" type="ORF">L6164_009809</name>
</gene>
<reference evidence="1 2" key="1">
    <citation type="journal article" date="2022" name="DNA Res.">
        <title>Chromosomal-level genome assembly of the orchid tree Bauhinia variegata (Leguminosae; Cercidoideae) supports the allotetraploid origin hypothesis of Bauhinia.</title>
        <authorList>
            <person name="Zhong Y."/>
            <person name="Chen Y."/>
            <person name="Zheng D."/>
            <person name="Pang J."/>
            <person name="Liu Y."/>
            <person name="Luo S."/>
            <person name="Meng S."/>
            <person name="Qian L."/>
            <person name="Wei D."/>
            <person name="Dai S."/>
            <person name="Zhou R."/>
        </authorList>
    </citation>
    <scope>NUCLEOTIDE SEQUENCE [LARGE SCALE GENOMIC DNA]</scope>
    <source>
        <strain evidence="1">BV-YZ2020</strain>
    </source>
</reference>
<comment type="caution">
    <text evidence="1">The sequence shown here is derived from an EMBL/GenBank/DDBJ whole genome shotgun (WGS) entry which is preliminary data.</text>
</comment>
<name>A0ACB9PK95_BAUVA</name>
<evidence type="ECO:0000313" key="2">
    <source>
        <dbReference type="Proteomes" id="UP000828941"/>
    </source>
</evidence>